<evidence type="ECO:0000313" key="2">
    <source>
        <dbReference type="EMBL" id="UYV61663.1"/>
    </source>
</evidence>
<evidence type="ECO:0000259" key="1">
    <source>
        <dbReference type="Pfam" id="PF20309"/>
    </source>
</evidence>
<reference evidence="2 3" key="1">
    <citation type="submission" date="2022-01" db="EMBL/GenBank/DDBJ databases">
        <title>A chromosomal length assembly of Cordylochernes scorpioides.</title>
        <authorList>
            <person name="Zeh D."/>
            <person name="Zeh J."/>
        </authorList>
    </citation>
    <scope>NUCLEOTIDE SEQUENCE [LARGE SCALE GENOMIC DNA]</scope>
    <source>
        <strain evidence="2">IN4F17</strain>
        <tissue evidence="2">Whole Body</tissue>
    </source>
</reference>
<dbReference type="InterPro" id="IPR046872">
    <property type="entry name" value="DRHyd-ASK"/>
</dbReference>
<accession>A0ABY6K1A6</accession>
<protein>
    <submittedName>
        <fullName evidence="2">MAP3K15</fullName>
    </submittedName>
</protein>
<dbReference type="Proteomes" id="UP001235939">
    <property type="component" value="Chromosome 01"/>
</dbReference>
<dbReference type="Pfam" id="PF20309">
    <property type="entry name" value="DRHyd-ASK"/>
    <property type="match status" value="1"/>
</dbReference>
<sequence>MSEPELRSSASDSKPPMKMDVVVVIDQDGLKQREAALEEITKGCEYAGVSCQHIKFKKLDFGETKVLEAFSNADVAFIDVSILVSFISSELLTY</sequence>
<organism evidence="2 3">
    <name type="scientific">Cordylochernes scorpioides</name>
    <dbReference type="NCBI Taxonomy" id="51811"/>
    <lineage>
        <taxon>Eukaryota</taxon>
        <taxon>Metazoa</taxon>
        <taxon>Ecdysozoa</taxon>
        <taxon>Arthropoda</taxon>
        <taxon>Chelicerata</taxon>
        <taxon>Arachnida</taxon>
        <taxon>Pseudoscorpiones</taxon>
        <taxon>Cheliferoidea</taxon>
        <taxon>Chernetidae</taxon>
        <taxon>Cordylochernes</taxon>
    </lineage>
</organism>
<gene>
    <name evidence="2" type="ORF">LAZ67_1005788</name>
</gene>
<keyword evidence="3" id="KW-1185">Reference proteome</keyword>
<feature type="domain" description="MAP3K deoxyribohydrolase" evidence="1">
    <location>
        <begin position="39"/>
        <end position="74"/>
    </location>
</feature>
<evidence type="ECO:0000313" key="3">
    <source>
        <dbReference type="Proteomes" id="UP001235939"/>
    </source>
</evidence>
<name>A0ABY6K1A6_9ARAC</name>
<proteinExistence type="predicted"/>
<dbReference type="EMBL" id="CP092863">
    <property type="protein sequence ID" value="UYV61663.1"/>
    <property type="molecule type" value="Genomic_DNA"/>
</dbReference>